<dbReference type="InterPro" id="IPR025997">
    <property type="entry name" value="SBP_2_dom"/>
</dbReference>
<dbReference type="SUPFAM" id="SSF47413">
    <property type="entry name" value="lambda repressor-like DNA-binding domains"/>
    <property type="match status" value="1"/>
</dbReference>
<keyword evidence="2 5" id="KW-0238">DNA-binding</keyword>
<evidence type="ECO:0000256" key="2">
    <source>
        <dbReference type="ARBA" id="ARBA00023125"/>
    </source>
</evidence>
<dbReference type="AlphaFoldDB" id="A0A3N4NE30"/>
<evidence type="ECO:0000259" key="4">
    <source>
        <dbReference type="PROSITE" id="PS50932"/>
    </source>
</evidence>
<dbReference type="EMBL" id="RMVG01000034">
    <property type="protein sequence ID" value="RPD93078.1"/>
    <property type="molecule type" value="Genomic_DNA"/>
</dbReference>
<protein>
    <submittedName>
        <fullName evidence="5">LacI family DNA-binding transcriptional regulator</fullName>
    </submittedName>
</protein>
<reference evidence="5 6" key="1">
    <citation type="submission" date="2018-11" db="EMBL/GenBank/DDBJ databases">
        <title>Whole genome sequencing of Pantoea sp. RIT388.</title>
        <authorList>
            <person name="Gan H.M."/>
            <person name="Hudson A.O."/>
        </authorList>
    </citation>
    <scope>NUCLEOTIDE SEQUENCE [LARGE SCALE GENOMIC DNA]</scope>
    <source>
        <strain evidence="5 6">RIT388</strain>
    </source>
</reference>
<dbReference type="InterPro" id="IPR000843">
    <property type="entry name" value="HTH_LacI"/>
</dbReference>
<comment type="caution">
    <text evidence="5">The sequence shown here is derived from an EMBL/GenBank/DDBJ whole genome shotgun (WGS) entry which is preliminary data.</text>
</comment>
<feature type="domain" description="HTH lacI-type" evidence="4">
    <location>
        <begin position="84"/>
        <end position="124"/>
    </location>
</feature>
<dbReference type="Gene3D" id="1.10.260.40">
    <property type="entry name" value="lambda repressor-like DNA-binding domains"/>
    <property type="match status" value="1"/>
</dbReference>
<sequence length="408" mass="45635">MDWIWGRRDFLASCAHIYGQILPQKALILHTLGISLVLIALIQKFLPSYLTSSFVNFSCYMHYHDFPFTFQGTSMAEQNVRKKLTIQDIARISGLSTATVDRVLNNRPGVKESTRTRVENALKQGGPELQPLTSRHIAFVIDAGSSFIEIVRASLERVKYAFPHISFTFDSVLNCEREQLSFCQTLKSRIANSDGVVLVSREDMLINSEVREAAGKGVPIVSLTSDMPHSAAYIGVDEVSVGANAALFMGRMIRQKSAKVVFVASSTYRAQEEREMGFRRVMRSEFPHLSVIEKINSNDESDGTYKIIRDFLAQNPDVAGIYNLAGGNRGVARALNEAGLTGKTIFIGHELTEHTQKLLEQGGMDIVFAHDMDREVSGCIEAIDKLCRGVKPERSYYPSLIYTRYSRF</sequence>
<dbReference type="Gene3D" id="3.40.50.2300">
    <property type="match status" value="2"/>
</dbReference>
<dbReference type="Pfam" id="PF13407">
    <property type="entry name" value="Peripla_BP_4"/>
    <property type="match status" value="1"/>
</dbReference>
<dbReference type="Pfam" id="PF00356">
    <property type="entry name" value="LacI"/>
    <property type="match status" value="1"/>
</dbReference>
<evidence type="ECO:0000313" key="6">
    <source>
        <dbReference type="Proteomes" id="UP000281332"/>
    </source>
</evidence>
<keyword evidence="6" id="KW-1185">Reference proteome</keyword>
<dbReference type="PROSITE" id="PS50932">
    <property type="entry name" value="HTH_LACI_2"/>
    <property type="match status" value="1"/>
</dbReference>
<dbReference type="GO" id="GO:0000976">
    <property type="term" value="F:transcription cis-regulatory region binding"/>
    <property type="evidence" value="ECO:0007669"/>
    <property type="project" value="TreeGrafter"/>
</dbReference>
<name>A0A3N4NE30_9GAMM</name>
<dbReference type="SUPFAM" id="SSF53822">
    <property type="entry name" value="Periplasmic binding protein-like I"/>
    <property type="match status" value="1"/>
</dbReference>
<dbReference type="GO" id="GO:0055085">
    <property type="term" value="P:transmembrane transport"/>
    <property type="evidence" value="ECO:0007669"/>
    <property type="project" value="UniProtKB-ARBA"/>
</dbReference>
<dbReference type="CDD" id="cd01392">
    <property type="entry name" value="HTH_LacI"/>
    <property type="match status" value="1"/>
</dbReference>
<dbReference type="Proteomes" id="UP000281332">
    <property type="component" value="Unassembled WGS sequence"/>
</dbReference>
<dbReference type="InterPro" id="IPR010982">
    <property type="entry name" value="Lambda_DNA-bd_dom_sf"/>
</dbReference>
<keyword evidence="3" id="KW-0804">Transcription</keyword>
<evidence type="ECO:0000313" key="5">
    <source>
        <dbReference type="EMBL" id="RPD93078.1"/>
    </source>
</evidence>
<evidence type="ECO:0000256" key="3">
    <source>
        <dbReference type="ARBA" id="ARBA00023163"/>
    </source>
</evidence>
<dbReference type="CDD" id="cd06307">
    <property type="entry name" value="PBP1_sugar_binding"/>
    <property type="match status" value="1"/>
</dbReference>
<keyword evidence="1" id="KW-0805">Transcription regulation</keyword>
<dbReference type="PANTHER" id="PTHR30146">
    <property type="entry name" value="LACI-RELATED TRANSCRIPTIONAL REPRESSOR"/>
    <property type="match status" value="1"/>
</dbReference>
<gene>
    <name evidence="5" type="ORF">BBB56_22835</name>
</gene>
<dbReference type="PANTHER" id="PTHR30146:SF152">
    <property type="entry name" value="TRANSCRIPTIONAL REGULATORY PROTEIN"/>
    <property type="match status" value="1"/>
</dbReference>
<dbReference type="InterPro" id="IPR028082">
    <property type="entry name" value="Peripla_BP_I"/>
</dbReference>
<organism evidence="5 6">
    <name type="scientific">Candidatus Pantoea deserta</name>
    <dbReference type="NCBI Taxonomy" id="1869313"/>
    <lineage>
        <taxon>Bacteria</taxon>
        <taxon>Pseudomonadati</taxon>
        <taxon>Pseudomonadota</taxon>
        <taxon>Gammaproteobacteria</taxon>
        <taxon>Enterobacterales</taxon>
        <taxon>Erwiniaceae</taxon>
        <taxon>Pantoea</taxon>
    </lineage>
</organism>
<proteinExistence type="predicted"/>
<evidence type="ECO:0000256" key="1">
    <source>
        <dbReference type="ARBA" id="ARBA00023015"/>
    </source>
</evidence>
<dbReference type="SMART" id="SM00354">
    <property type="entry name" value="HTH_LACI"/>
    <property type="match status" value="1"/>
</dbReference>
<accession>A0A3N4NE30</accession>
<dbReference type="GO" id="GO:0003700">
    <property type="term" value="F:DNA-binding transcription factor activity"/>
    <property type="evidence" value="ECO:0007669"/>
    <property type="project" value="TreeGrafter"/>
</dbReference>